<proteinExistence type="inferred from homology"/>
<dbReference type="PROSITE" id="PS51746">
    <property type="entry name" value="PPM_2"/>
    <property type="match status" value="1"/>
</dbReference>
<dbReference type="InterPro" id="IPR036457">
    <property type="entry name" value="PPM-type-like_dom_sf"/>
</dbReference>
<feature type="domain" description="PPM-type phosphatase" evidence="3">
    <location>
        <begin position="370"/>
        <end position="608"/>
    </location>
</feature>
<comment type="catalytic activity">
    <reaction evidence="1">
        <text>O-phospho-L-seryl-[protein] + H2O = L-seryl-[protein] + phosphate</text>
        <dbReference type="Rhea" id="RHEA:20629"/>
        <dbReference type="Rhea" id="RHEA-COMP:9863"/>
        <dbReference type="Rhea" id="RHEA-COMP:11604"/>
        <dbReference type="ChEBI" id="CHEBI:15377"/>
        <dbReference type="ChEBI" id="CHEBI:29999"/>
        <dbReference type="ChEBI" id="CHEBI:43474"/>
        <dbReference type="ChEBI" id="CHEBI:83421"/>
        <dbReference type="EC" id="3.1.3.16"/>
    </reaction>
</comment>
<dbReference type="Proteomes" id="UP000017836">
    <property type="component" value="Unassembled WGS sequence"/>
</dbReference>
<evidence type="ECO:0000313" key="4">
    <source>
        <dbReference type="EMBL" id="ERM94219.1"/>
    </source>
</evidence>
<feature type="region of interest" description="Disordered" evidence="2">
    <location>
        <begin position="206"/>
        <end position="237"/>
    </location>
</feature>
<gene>
    <name evidence="4" type="ORF">AMTR_s00010p00203750</name>
</gene>
<dbReference type="SUPFAM" id="SSF81606">
    <property type="entry name" value="PP2C-like"/>
    <property type="match status" value="1"/>
</dbReference>
<keyword evidence="5" id="KW-1185">Reference proteome</keyword>
<comment type="cofactor">
    <cofactor evidence="1">
        <name>Mg(2+)</name>
        <dbReference type="ChEBI" id="CHEBI:18420"/>
    </cofactor>
</comment>
<name>W1NGA7_AMBTC</name>
<dbReference type="GO" id="GO:0004722">
    <property type="term" value="F:protein serine/threonine phosphatase activity"/>
    <property type="evidence" value="ECO:0000318"/>
    <property type="project" value="GO_Central"/>
</dbReference>
<reference evidence="5" key="1">
    <citation type="journal article" date="2013" name="Science">
        <title>The Amborella genome and the evolution of flowering plants.</title>
        <authorList>
            <consortium name="Amborella Genome Project"/>
        </authorList>
    </citation>
    <scope>NUCLEOTIDE SEQUENCE [LARGE SCALE GENOMIC DNA]</scope>
</reference>
<dbReference type="SMART" id="SM00331">
    <property type="entry name" value="PP2C_SIG"/>
    <property type="match status" value="1"/>
</dbReference>
<organism evidence="4 5">
    <name type="scientific">Amborella trichopoda</name>
    <dbReference type="NCBI Taxonomy" id="13333"/>
    <lineage>
        <taxon>Eukaryota</taxon>
        <taxon>Viridiplantae</taxon>
        <taxon>Streptophyta</taxon>
        <taxon>Embryophyta</taxon>
        <taxon>Tracheophyta</taxon>
        <taxon>Spermatophyta</taxon>
        <taxon>Magnoliopsida</taxon>
        <taxon>Amborellales</taxon>
        <taxon>Amborellaceae</taxon>
        <taxon>Amborella</taxon>
    </lineage>
</organism>
<keyword evidence="1" id="KW-0378">Hydrolase</keyword>
<evidence type="ECO:0000256" key="2">
    <source>
        <dbReference type="SAM" id="MobiDB-lite"/>
    </source>
</evidence>
<comment type="catalytic activity">
    <reaction evidence="1">
        <text>O-phospho-L-threonyl-[protein] + H2O = L-threonyl-[protein] + phosphate</text>
        <dbReference type="Rhea" id="RHEA:47004"/>
        <dbReference type="Rhea" id="RHEA-COMP:11060"/>
        <dbReference type="Rhea" id="RHEA-COMP:11605"/>
        <dbReference type="ChEBI" id="CHEBI:15377"/>
        <dbReference type="ChEBI" id="CHEBI:30013"/>
        <dbReference type="ChEBI" id="CHEBI:43474"/>
        <dbReference type="ChEBI" id="CHEBI:61977"/>
        <dbReference type="EC" id="3.1.3.16"/>
    </reaction>
</comment>
<evidence type="ECO:0000313" key="5">
    <source>
        <dbReference type="Proteomes" id="UP000017836"/>
    </source>
</evidence>
<evidence type="ECO:0000256" key="1">
    <source>
        <dbReference type="RuleBase" id="RU366020"/>
    </source>
</evidence>
<dbReference type="Gene3D" id="3.60.40.10">
    <property type="entry name" value="PPM-type phosphatase domain"/>
    <property type="match status" value="1"/>
</dbReference>
<dbReference type="HOGENOM" id="CLU_445074_0_0_1"/>
<dbReference type="OrthoDB" id="60843at2759"/>
<keyword evidence="1" id="KW-0904">Protein phosphatase</keyword>
<dbReference type="GO" id="GO:0046872">
    <property type="term" value="F:metal ion binding"/>
    <property type="evidence" value="ECO:0007669"/>
    <property type="project" value="UniProtKB-UniRule"/>
</dbReference>
<dbReference type="EC" id="3.1.3.16" evidence="1"/>
<keyword evidence="1" id="KW-0460">Magnesium</keyword>
<dbReference type="eggNOG" id="KOG1379">
    <property type="taxonomic scope" value="Eukaryota"/>
</dbReference>
<dbReference type="PANTHER" id="PTHR12320">
    <property type="entry name" value="PROTEIN PHOSPHATASE 2C"/>
    <property type="match status" value="1"/>
</dbReference>
<sequence>MARRLVLDCGISIIASHSPFIPSKFAQNPLNFQLIRPVFLSLNLRNPGLYIKPFFSASSSNPRFDSIRTTEISDGSVLFHFGDADASVTDLSKPGMESSVIGFESKESLGLNSQKGVNVEDVKSVIEDRGSIISDGESIAEETDLIVDERGLIVAERELIAEESDSISEEREMVVEDRGDLGSEGFDQGSQPVAEGGDLWVWDDKPENGKLSPNSAEIKNGSEKDTIDDSSDMEVQRKANGDPVSVLLASEEDRDLLTNGSVENFNDHSMEYAEKSAKFEGAWMGVSNESSLPDLKPVIHLETGSISMEESSEEVPSDDSVMDDMIQTSTEADSVIAEPERSEVVQPPVVENNVEKNGDELVAMPRYCLLSGAVVLPHPSKALTGGEDAYFVANNSWFGVADGVGGWILEGINSGLYAQELMQNCLEFVSERGGLATTEPDQILIRSAARTRSPGSSTVLVAKFDGQVLRVANIGDSGFLVLRNGSILRRSSPMVHAFNFPLQIGSGDDPSPLIETYEVDLEEGDVIIAATDGLFDNLYEQDIASIVSDGLQGSLRPEDIAGILAQRAQEIGRSPTVRSPFSDGAQASGYSSYTGGKLDDVTVVVSLVKKFNLA</sequence>
<keyword evidence="1" id="KW-0464">Manganese</keyword>
<dbReference type="EMBL" id="KI397513">
    <property type="protein sequence ID" value="ERM94219.1"/>
    <property type="molecule type" value="Genomic_DNA"/>
</dbReference>
<dbReference type="Gramene" id="ERM94219">
    <property type="protein sequence ID" value="ERM94219"/>
    <property type="gene ID" value="AMTR_s00010p00203750"/>
</dbReference>
<dbReference type="KEGG" id="atr:18422105"/>
<keyword evidence="1" id="KW-0479">Metal-binding</keyword>
<dbReference type="InterPro" id="IPR039123">
    <property type="entry name" value="PPTC7"/>
</dbReference>
<dbReference type="PANTHER" id="PTHR12320:SF1">
    <property type="entry name" value="PROTEIN PHOSPHATASE PTC7 HOMOLOG"/>
    <property type="match status" value="1"/>
</dbReference>
<dbReference type="AlphaFoldDB" id="W1NGA7"/>
<protein>
    <recommendedName>
        <fullName evidence="1">Protein phosphatase</fullName>
        <ecNumber evidence="1">3.1.3.16</ecNumber>
    </recommendedName>
</protein>
<evidence type="ECO:0000259" key="3">
    <source>
        <dbReference type="PROSITE" id="PS51746"/>
    </source>
</evidence>
<accession>W1NGA7</accession>
<comment type="cofactor">
    <cofactor evidence="1">
        <name>Mn(2+)</name>
        <dbReference type="ChEBI" id="CHEBI:29035"/>
    </cofactor>
</comment>
<dbReference type="STRING" id="13333.W1NGA7"/>
<dbReference type="SMART" id="SM00332">
    <property type="entry name" value="PP2Cc"/>
    <property type="match status" value="1"/>
</dbReference>
<dbReference type="InterPro" id="IPR001932">
    <property type="entry name" value="PPM-type_phosphatase-like_dom"/>
</dbReference>
<comment type="similarity">
    <text evidence="1">Belongs to the PP2C family.</text>
</comment>